<dbReference type="HOGENOM" id="CLU_1246949_0_0_1"/>
<evidence type="ECO:0000313" key="2">
    <source>
        <dbReference type="Proteomes" id="UP000032180"/>
    </source>
</evidence>
<accession>A0A0D9VQY9</accession>
<proteinExistence type="predicted"/>
<name>A0A0D9VQY9_9ORYZ</name>
<sequence>MKRTTTSARTHGGCSWKDEQVDPYRAINITPRAYLKKQQEGREKTEKAASRGTHVRPSVLLLRAATAAASRSRTAPRELSIPLSKAAAKGRRRRVRPRPRTNAVLLLAQGLAAVHRPTTTTPPKAKQLGSFKGDERVREEAGKPSVQASLPPCPFSWTLARGELLCGHSRRHAGPAPDSLGAAIGGARTPASPLSFIAHTHRLFPVPNTTQHKHAHTKVLCV</sequence>
<keyword evidence="2" id="KW-1185">Reference proteome</keyword>
<reference evidence="1" key="3">
    <citation type="submission" date="2015-04" db="UniProtKB">
        <authorList>
            <consortium name="EnsemblPlants"/>
        </authorList>
    </citation>
    <scope>IDENTIFICATION</scope>
</reference>
<protein>
    <submittedName>
        <fullName evidence="1">Uncharacterized protein</fullName>
    </submittedName>
</protein>
<organism evidence="1 2">
    <name type="scientific">Leersia perrieri</name>
    <dbReference type="NCBI Taxonomy" id="77586"/>
    <lineage>
        <taxon>Eukaryota</taxon>
        <taxon>Viridiplantae</taxon>
        <taxon>Streptophyta</taxon>
        <taxon>Embryophyta</taxon>
        <taxon>Tracheophyta</taxon>
        <taxon>Spermatophyta</taxon>
        <taxon>Magnoliopsida</taxon>
        <taxon>Liliopsida</taxon>
        <taxon>Poales</taxon>
        <taxon>Poaceae</taxon>
        <taxon>BOP clade</taxon>
        <taxon>Oryzoideae</taxon>
        <taxon>Oryzeae</taxon>
        <taxon>Oryzinae</taxon>
        <taxon>Leersia</taxon>
    </lineage>
</organism>
<dbReference type="Proteomes" id="UP000032180">
    <property type="component" value="Chromosome 3"/>
</dbReference>
<evidence type="ECO:0000313" key="1">
    <source>
        <dbReference type="EnsemblPlants" id="LPERR03G06890.5"/>
    </source>
</evidence>
<dbReference type="EnsemblPlants" id="LPERR03G06890.5">
    <property type="protein sequence ID" value="LPERR03G06890.5"/>
    <property type="gene ID" value="LPERR03G06890"/>
</dbReference>
<dbReference type="AlphaFoldDB" id="A0A0D9VQY9"/>
<dbReference type="Gramene" id="LPERR03G06890.5">
    <property type="protein sequence ID" value="LPERR03G06890.5"/>
    <property type="gene ID" value="LPERR03G06890"/>
</dbReference>
<reference evidence="2" key="2">
    <citation type="submission" date="2013-12" db="EMBL/GenBank/DDBJ databases">
        <authorList>
            <person name="Yu Y."/>
            <person name="Lee S."/>
            <person name="de Baynast K."/>
            <person name="Wissotski M."/>
            <person name="Liu L."/>
            <person name="Talag J."/>
            <person name="Goicoechea J."/>
            <person name="Angelova A."/>
            <person name="Jetty R."/>
            <person name="Kudrna D."/>
            <person name="Golser W."/>
            <person name="Rivera L."/>
            <person name="Zhang J."/>
            <person name="Wing R."/>
        </authorList>
    </citation>
    <scope>NUCLEOTIDE SEQUENCE</scope>
</reference>
<reference evidence="1 2" key="1">
    <citation type="submission" date="2012-08" db="EMBL/GenBank/DDBJ databases">
        <title>Oryza genome evolution.</title>
        <authorList>
            <person name="Wing R.A."/>
        </authorList>
    </citation>
    <scope>NUCLEOTIDE SEQUENCE</scope>
</reference>